<gene>
    <name evidence="2" type="ORF">K432DRAFT_309845</name>
</gene>
<dbReference type="Proteomes" id="UP000250266">
    <property type="component" value="Unassembled WGS sequence"/>
</dbReference>
<accession>A0A8E2E047</accession>
<reference evidence="2 3" key="1">
    <citation type="journal article" date="2016" name="Nat. Commun.">
        <title>Ectomycorrhizal ecology is imprinted in the genome of the dominant symbiotic fungus Cenococcum geophilum.</title>
        <authorList>
            <consortium name="DOE Joint Genome Institute"/>
            <person name="Peter M."/>
            <person name="Kohler A."/>
            <person name="Ohm R.A."/>
            <person name="Kuo A."/>
            <person name="Krutzmann J."/>
            <person name="Morin E."/>
            <person name="Arend M."/>
            <person name="Barry K.W."/>
            <person name="Binder M."/>
            <person name="Choi C."/>
            <person name="Clum A."/>
            <person name="Copeland A."/>
            <person name="Grisel N."/>
            <person name="Haridas S."/>
            <person name="Kipfer T."/>
            <person name="LaButti K."/>
            <person name="Lindquist E."/>
            <person name="Lipzen A."/>
            <person name="Maire R."/>
            <person name="Meier B."/>
            <person name="Mihaltcheva S."/>
            <person name="Molinier V."/>
            <person name="Murat C."/>
            <person name="Poggeler S."/>
            <person name="Quandt C.A."/>
            <person name="Sperisen C."/>
            <person name="Tritt A."/>
            <person name="Tisserant E."/>
            <person name="Crous P.W."/>
            <person name="Henrissat B."/>
            <person name="Nehls U."/>
            <person name="Egli S."/>
            <person name="Spatafora J.W."/>
            <person name="Grigoriev I.V."/>
            <person name="Martin F.M."/>
        </authorList>
    </citation>
    <scope>NUCLEOTIDE SEQUENCE [LARGE SCALE GENOMIC DNA]</scope>
    <source>
        <strain evidence="2 3">CBS 459.81</strain>
    </source>
</reference>
<dbReference type="Gene3D" id="1.20.1250.20">
    <property type="entry name" value="MFS general substrate transporter like domains"/>
    <property type="match status" value="1"/>
</dbReference>
<evidence type="ECO:0000313" key="2">
    <source>
        <dbReference type="EMBL" id="OCK74844.1"/>
    </source>
</evidence>
<feature type="non-terminal residue" evidence="2">
    <location>
        <position position="1"/>
    </location>
</feature>
<name>A0A8E2E047_9PEZI</name>
<feature type="transmembrane region" description="Helical" evidence="1">
    <location>
        <begin position="31"/>
        <end position="52"/>
    </location>
</feature>
<keyword evidence="3" id="KW-1185">Reference proteome</keyword>
<evidence type="ECO:0000313" key="3">
    <source>
        <dbReference type="Proteomes" id="UP000250266"/>
    </source>
</evidence>
<dbReference type="OrthoDB" id="508119at2759"/>
<proteinExistence type="predicted"/>
<protein>
    <submittedName>
        <fullName evidence="2">Uncharacterized protein</fullName>
    </submittedName>
</protein>
<keyword evidence="1" id="KW-0472">Membrane</keyword>
<sequence>SGTNAINYYRPTLFKSVGLCGIKVDLLATRIYKVIIVTTYVYFLLFVADFLGRQRSLR</sequence>
<keyword evidence="1" id="KW-0812">Transmembrane</keyword>
<keyword evidence="1" id="KW-1133">Transmembrane helix</keyword>
<evidence type="ECO:0000256" key="1">
    <source>
        <dbReference type="SAM" id="Phobius"/>
    </source>
</evidence>
<dbReference type="AlphaFoldDB" id="A0A8E2E047"/>
<dbReference type="EMBL" id="KV745404">
    <property type="protein sequence ID" value="OCK74844.1"/>
    <property type="molecule type" value="Genomic_DNA"/>
</dbReference>
<dbReference type="InterPro" id="IPR036259">
    <property type="entry name" value="MFS_trans_sf"/>
</dbReference>
<organism evidence="2 3">
    <name type="scientific">Lepidopterella palustris CBS 459.81</name>
    <dbReference type="NCBI Taxonomy" id="1314670"/>
    <lineage>
        <taxon>Eukaryota</taxon>
        <taxon>Fungi</taxon>
        <taxon>Dikarya</taxon>
        <taxon>Ascomycota</taxon>
        <taxon>Pezizomycotina</taxon>
        <taxon>Dothideomycetes</taxon>
        <taxon>Pleosporomycetidae</taxon>
        <taxon>Mytilinidiales</taxon>
        <taxon>Argynnaceae</taxon>
        <taxon>Lepidopterella</taxon>
    </lineage>
</organism>